<dbReference type="PRINTS" id="PR01790">
    <property type="entry name" value="SMP30FAMILY"/>
</dbReference>
<keyword evidence="1" id="KW-0378">Hydrolase</keyword>
<dbReference type="Gene3D" id="2.120.10.30">
    <property type="entry name" value="TolB, C-terminal domain"/>
    <property type="match status" value="1"/>
</dbReference>
<gene>
    <name evidence="3" type="ORF">ACFFGH_20265</name>
</gene>
<name>A0ABV6RT83_9GAMM</name>
<evidence type="ECO:0000256" key="1">
    <source>
        <dbReference type="ARBA" id="ARBA00022801"/>
    </source>
</evidence>
<evidence type="ECO:0000313" key="4">
    <source>
        <dbReference type="Proteomes" id="UP001589896"/>
    </source>
</evidence>
<protein>
    <submittedName>
        <fullName evidence="3">SMP-30/gluconolactonase/LRE family protein</fullName>
    </submittedName>
</protein>
<dbReference type="Proteomes" id="UP001589896">
    <property type="component" value="Unassembled WGS sequence"/>
</dbReference>
<accession>A0ABV6RT83</accession>
<dbReference type="RefSeq" id="WP_386671684.1">
    <property type="nucleotide sequence ID" value="NZ_JBHLTG010000005.1"/>
</dbReference>
<proteinExistence type="predicted"/>
<dbReference type="Pfam" id="PF08450">
    <property type="entry name" value="SGL"/>
    <property type="match status" value="1"/>
</dbReference>
<dbReference type="PANTHER" id="PTHR47572">
    <property type="entry name" value="LIPOPROTEIN-RELATED"/>
    <property type="match status" value="1"/>
</dbReference>
<dbReference type="InterPro" id="IPR051262">
    <property type="entry name" value="SMP-30/CGR1_Lactonase"/>
</dbReference>
<dbReference type="SUPFAM" id="SSF63829">
    <property type="entry name" value="Calcium-dependent phosphotriesterase"/>
    <property type="match status" value="1"/>
</dbReference>
<evidence type="ECO:0000313" key="3">
    <source>
        <dbReference type="EMBL" id="MFC0680175.1"/>
    </source>
</evidence>
<dbReference type="InterPro" id="IPR011042">
    <property type="entry name" value="6-blade_b-propeller_TolB-like"/>
</dbReference>
<sequence>MFSLIAPGSILEQLYTGAVWSEGPVWLPESHSVRWSDIPNNRILEYDARSGETRVHREDVEFTNGRTLDLDGHVIQCCHGRRSVEREVDGVPTTIVDRFEGRRLNSPNDVVVASDGAIWFTDPPYGILSDVEGHQADPEYDGCFVFRYDEAAGVLAPVITDMVHPNGLAFSPDERVLYVADTAWVLDRSAPHHIRAYDVVDGRCENSRAFAEILPGVPDGFRVDVEGRVWTSSEDSVQVFAPDGEMLERIPIPEKVGNLCFGGVDGSDLYIVASTSLYRIRTTTRQAGRPIR</sequence>
<dbReference type="InterPro" id="IPR005511">
    <property type="entry name" value="SMP-30"/>
</dbReference>
<reference evidence="3 4" key="1">
    <citation type="submission" date="2024-09" db="EMBL/GenBank/DDBJ databases">
        <authorList>
            <person name="Sun Q."/>
            <person name="Mori K."/>
        </authorList>
    </citation>
    <scope>NUCLEOTIDE SEQUENCE [LARGE SCALE GENOMIC DNA]</scope>
    <source>
        <strain evidence="3 4">KCTC 23076</strain>
    </source>
</reference>
<comment type="caution">
    <text evidence="3">The sequence shown here is derived from an EMBL/GenBank/DDBJ whole genome shotgun (WGS) entry which is preliminary data.</text>
</comment>
<dbReference type="InterPro" id="IPR013658">
    <property type="entry name" value="SGL"/>
</dbReference>
<dbReference type="PANTHER" id="PTHR47572:SF4">
    <property type="entry name" value="LACTONASE DRP35"/>
    <property type="match status" value="1"/>
</dbReference>
<evidence type="ECO:0000259" key="2">
    <source>
        <dbReference type="Pfam" id="PF08450"/>
    </source>
</evidence>
<dbReference type="EMBL" id="JBHLTG010000005">
    <property type="protein sequence ID" value="MFC0680175.1"/>
    <property type="molecule type" value="Genomic_DNA"/>
</dbReference>
<keyword evidence="4" id="KW-1185">Reference proteome</keyword>
<organism evidence="3 4">
    <name type="scientific">Lysobacter korlensis</name>
    <dbReference type="NCBI Taxonomy" id="553636"/>
    <lineage>
        <taxon>Bacteria</taxon>
        <taxon>Pseudomonadati</taxon>
        <taxon>Pseudomonadota</taxon>
        <taxon>Gammaproteobacteria</taxon>
        <taxon>Lysobacterales</taxon>
        <taxon>Lysobacteraceae</taxon>
        <taxon>Lysobacter</taxon>
    </lineage>
</organism>
<feature type="domain" description="SMP-30/Gluconolactonase/LRE-like region" evidence="2">
    <location>
        <begin position="20"/>
        <end position="274"/>
    </location>
</feature>